<dbReference type="AlphaFoldDB" id="A0AAW8DIR6"/>
<dbReference type="PROSITE" id="PS50893">
    <property type="entry name" value="ABC_TRANSPORTER_2"/>
    <property type="match status" value="1"/>
</dbReference>
<evidence type="ECO:0000313" key="8">
    <source>
        <dbReference type="Proteomes" id="UP001242995"/>
    </source>
</evidence>
<evidence type="ECO:0000256" key="2">
    <source>
        <dbReference type="ARBA" id="ARBA00022741"/>
    </source>
</evidence>
<dbReference type="GO" id="GO:0005524">
    <property type="term" value="F:ATP binding"/>
    <property type="evidence" value="ECO:0007669"/>
    <property type="project" value="UniProtKB-KW"/>
</dbReference>
<dbReference type="PANTHER" id="PTHR42788">
    <property type="entry name" value="TAURINE IMPORT ATP-BINDING PROTEIN-RELATED"/>
    <property type="match status" value="1"/>
</dbReference>
<dbReference type="Proteomes" id="UP001242995">
    <property type="component" value="Unassembled WGS sequence"/>
</dbReference>
<accession>A0AAW8DIR6</accession>
<dbReference type="InterPro" id="IPR050166">
    <property type="entry name" value="ABC_transporter_ATP-bind"/>
</dbReference>
<dbReference type="InterPro" id="IPR003593">
    <property type="entry name" value="AAA+_ATPase"/>
</dbReference>
<dbReference type="EMBL" id="JAUSRG010000008">
    <property type="protein sequence ID" value="MDP9905991.1"/>
    <property type="molecule type" value="Genomic_DNA"/>
</dbReference>
<feature type="domain" description="ABC transporter" evidence="4">
    <location>
        <begin position="22"/>
        <end position="254"/>
    </location>
</feature>
<dbReference type="PROSITE" id="PS00211">
    <property type="entry name" value="ABC_TRANSPORTER_1"/>
    <property type="match status" value="1"/>
</dbReference>
<dbReference type="SMART" id="SM00382">
    <property type="entry name" value="AAA"/>
    <property type="match status" value="1"/>
</dbReference>
<gene>
    <name evidence="5" type="ORF">J2S90_002962</name>
    <name evidence="6" type="ORF">J2S93_003040</name>
</gene>
<evidence type="ECO:0000256" key="3">
    <source>
        <dbReference type="ARBA" id="ARBA00022840"/>
    </source>
</evidence>
<organism evidence="5 8">
    <name type="scientific">Arthrobacter bambusae</name>
    <dbReference type="NCBI Taxonomy" id="1338426"/>
    <lineage>
        <taxon>Bacteria</taxon>
        <taxon>Bacillati</taxon>
        <taxon>Actinomycetota</taxon>
        <taxon>Actinomycetes</taxon>
        <taxon>Micrococcales</taxon>
        <taxon>Micrococcaceae</taxon>
        <taxon>Arthrobacter</taxon>
    </lineage>
</organism>
<evidence type="ECO:0000256" key="1">
    <source>
        <dbReference type="ARBA" id="ARBA00022448"/>
    </source>
</evidence>
<name>A0AAW8DIR6_9MICC</name>
<dbReference type="Proteomes" id="UP001230951">
    <property type="component" value="Unassembled WGS sequence"/>
</dbReference>
<dbReference type="InterPro" id="IPR027417">
    <property type="entry name" value="P-loop_NTPase"/>
</dbReference>
<dbReference type="EMBL" id="JAUSTF010000006">
    <property type="protein sequence ID" value="MDQ0181602.1"/>
    <property type="molecule type" value="Genomic_DNA"/>
</dbReference>
<dbReference type="GO" id="GO:0016887">
    <property type="term" value="F:ATP hydrolysis activity"/>
    <property type="evidence" value="ECO:0007669"/>
    <property type="project" value="InterPro"/>
</dbReference>
<keyword evidence="2" id="KW-0547">Nucleotide-binding</keyword>
<keyword evidence="1" id="KW-0813">Transport</keyword>
<reference evidence="5 7" key="1">
    <citation type="submission" date="2023-07" db="EMBL/GenBank/DDBJ databases">
        <title>Sorghum-associated microbial communities from plants grown in Nebraska, USA.</title>
        <authorList>
            <person name="Schachtman D."/>
        </authorList>
    </citation>
    <scope>NUCLEOTIDE SEQUENCE</scope>
    <source>
        <strain evidence="5">DS1006</strain>
        <strain evidence="6 7">DS1016</strain>
    </source>
</reference>
<comment type="caution">
    <text evidence="5">The sequence shown here is derived from an EMBL/GenBank/DDBJ whole genome shotgun (WGS) entry which is preliminary data.</text>
</comment>
<dbReference type="InterPro" id="IPR017871">
    <property type="entry name" value="ABC_transporter-like_CS"/>
</dbReference>
<dbReference type="SUPFAM" id="SSF52540">
    <property type="entry name" value="P-loop containing nucleoside triphosphate hydrolases"/>
    <property type="match status" value="1"/>
</dbReference>
<evidence type="ECO:0000313" key="5">
    <source>
        <dbReference type="EMBL" id="MDP9905991.1"/>
    </source>
</evidence>
<sequence length="285" mass="31299">MNAIHPNRPPGAPERAEDAAGIDIVGLTKRYLTPKNETFTAIRDVTLRVEPGEFCAIVGPTGCGKSTTLAQVSGLERPSAGSVKVHDQIVDGITNGVSYMFQADALFPWKTVLGNVLIGPVLLGTPKKEATLLARDWLRRVGLAGFEDRYPHQLSGGMRKRVAMAAALINNPRILLMDEPFGALDVQTKAIMQNELLQLWEELRPSVLFITHDLDEAVALADKVVIMTSSPGTIKDVFEIDLPRPRGDVQKIRHEERFLELQGQIWESLKDEVTRAYKQSAGVAA</sequence>
<dbReference type="InterPro" id="IPR003439">
    <property type="entry name" value="ABC_transporter-like_ATP-bd"/>
</dbReference>
<evidence type="ECO:0000259" key="4">
    <source>
        <dbReference type="PROSITE" id="PS50893"/>
    </source>
</evidence>
<evidence type="ECO:0000313" key="6">
    <source>
        <dbReference type="EMBL" id="MDQ0181602.1"/>
    </source>
</evidence>
<dbReference type="Gene3D" id="3.40.50.300">
    <property type="entry name" value="P-loop containing nucleotide triphosphate hydrolases"/>
    <property type="match status" value="1"/>
</dbReference>
<proteinExistence type="predicted"/>
<dbReference type="Pfam" id="PF00005">
    <property type="entry name" value="ABC_tran"/>
    <property type="match status" value="1"/>
</dbReference>
<evidence type="ECO:0000313" key="7">
    <source>
        <dbReference type="Proteomes" id="UP001230951"/>
    </source>
</evidence>
<keyword evidence="7" id="KW-1185">Reference proteome</keyword>
<keyword evidence="3 5" id="KW-0067">ATP-binding</keyword>
<dbReference type="CDD" id="cd03293">
    <property type="entry name" value="ABC_NrtD_SsuB_transporters"/>
    <property type="match status" value="1"/>
</dbReference>
<protein>
    <submittedName>
        <fullName evidence="5">NitT/TauT family transport system ATP-binding protein</fullName>
    </submittedName>
</protein>
<dbReference type="RefSeq" id="WP_306962292.1">
    <property type="nucleotide sequence ID" value="NZ_JAUSRG010000008.1"/>
</dbReference>
<dbReference type="PANTHER" id="PTHR42788:SF13">
    <property type="entry name" value="ALIPHATIC SULFONATES IMPORT ATP-BINDING PROTEIN SSUB"/>
    <property type="match status" value="1"/>
</dbReference>